<evidence type="ECO:0000256" key="5">
    <source>
        <dbReference type="ARBA" id="ARBA00023136"/>
    </source>
</evidence>
<dbReference type="GO" id="GO:0046872">
    <property type="term" value="F:metal ion binding"/>
    <property type="evidence" value="ECO:0007669"/>
    <property type="project" value="UniProtKB-KW"/>
</dbReference>
<feature type="transmembrane region" description="Helical" evidence="7">
    <location>
        <begin position="49"/>
        <end position="66"/>
    </location>
</feature>
<evidence type="ECO:0000313" key="9">
    <source>
        <dbReference type="Proteomes" id="UP000784294"/>
    </source>
</evidence>
<dbReference type="Pfam" id="PF00209">
    <property type="entry name" value="SNF"/>
    <property type="match status" value="1"/>
</dbReference>
<evidence type="ECO:0000313" key="8">
    <source>
        <dbReference type="EMBL" id="VEL31365.1"/>
    </source>
</evidence>
<proteinExistence type="predicted"/>
<keyword evidence="9" id="KW-1185">Reference proteome</keyword>
<keyword evidence="5 7" id="KW-0472">Membrane</keyword>
<dbReference type="EMBL" id="CAAALY010121561">
    <property type="protein sequence ID" value="VEL31365.1"/>
    <property type="molecule type" value="Genomic_DNA"/>
</dbReference>
<dbReference type="GO" id="GO:0005886">
    <property type="term" value="C:plasma membrane"/>
    <property type="evidence" value="ECO:0007669"/>
    <property type="project" value="TreeGrafter"/>
</dbReference>
<sequence length="121" mass="13853">MHLGQKRSGFDEWPSLWMGLFLNQFYLIFCLFFPHSFPDQVWTDAATQIFFSIGVGFGVHVAYASYNDFHNKIYRDCLIAAGVNSFTSLFSGFVVFAYLGYLSEMENLPMEKVVDESRSSS</sequence>
<evidence type="ECO:0000256" key="4">
    <source>
        <dbReference type="ARBA" id="ARBA00022989"/>
    </source>
</evidence>
<comment type="caution">
    <text evidence="8">The sequence shown here is derived from an EMBL/GenBank/DDBJ whole genome shotgun (WGS) entry which is preliminary data.</text>
</comment>
<accession>A0A3S5AXV4</accession>
<feature type="binding site" evidence="6">
    <location>
        <position position="52"/>
    </location>
    <ligand>
        <name>Na(+)</name>
        <dbReference type="ChEBI" id="CHEBI:29101"/>
        <label>1</label>
    </ligand>
</feature>
<keyword evidence="6" id="KW-0915">Sodium</keyword>
<feature type="transmembrane region" description="Helical" evidence="7">
    <location>
        <begin position="16"/>
        <end position="37"/>
    </location>
</feature>
<dbReference type="InterPro" id="IPR037272">
    <property type="entry name" value="SNS_sf"/>
</dbReference>
<protein>
    <submittedName>
        <fullName evidence="8">Uncharacterized protein</fullName>
    </submittedName>
</protein>
<feature type="binding site" evidence="6">
    <location>
        <position position="84"/>
    </location>
    <ligand>
        <name>Na(+)</name>
        <dbReference type="ChEBI" id="CHEBI:29101"/>
        <label>1</label>
    </ligand>
</feature>
<evidence type="ECO:0000256" key="7">
    <source>
        <dbReference type="SAM" id="Phobius"/>
    </source>
</evidence>
<dbReference type="Proteomes" id="UP000784294">
    <property type="component" value="Unassembled WGS sequence"/>
</dbReference>
<dbReference type="GO" id="GO:0006865">
    <property type="term" value="P:amino acid transport"/>
    <property type="evidence" value="ECO:0007669"/>
    <property type="project" value="TreeGrafter"/>
</dbReference>
<organism evidence="8 9">
    <name type="scientific">Protopolystoma xenopodis</name>
    <dbReference type="NCBI Taxonomy" id="117903"/>
    <lineage>
        <taxon>Eukaryota</taxon>
        <taxon>Metazoa</taxon>
        <taxon>Spiralia</taxon>
        <taxon>Lophotrochozoa</taxon>
        <taxon>Platyhelminthes</taxon>
        <taxon>Monogenea</taxon>
        <taxon>Polyopisthocotylea</taxon>
        <taxon>Polystomatidea</taxon>
        <taxon>Polystomatidae</taxon>
        <taxon>Protopolystoma</taxon>
    </lineage>
</organism>
<evidence type="ECO:0000256" key="3">
    <source>
        <dbReference type="ARBA" id="ARBA00022692"/>
    </source>
</evidence>
<evidence type="ECO:0000256" key="1">
    <source>
        <dbReference type="ARBA" id="ARBA00004141"/>
    </source>
</evidence>
<dbReference type="PROSITE" id="PS50267">
    <property type="entry name" value="NA_NEUROTRAN_SYMP_3"/>
    <property type="match status" value="1"/>
</dbReference>
<keyword evidence="3 7" id="KW-0812">Transmembrane</keyword>
<dbReference type="InterPro" id="IPR000175">
    <property type="entry name" value="Na/ntran_symport"/>
</dbReference>
<reference evidence="8" key="1">
    <citation type="submission" date="2018-11" db="EMBL/GenBank/DDBJ databases">
        <authorList>
            <consortium name="Pathogen Informatics"/>
        </authorList>
    </citation>
    <scope>NUCLEOTIDE SEQUENCE</scope>
</reference>
<evidence type="ECO:0000256" key="6">
    <source>
        <dbReference type="PIRSR" id="PIRSR600175-1"/>
    </source>
</evidence>
<keyword evidence="2" id="KW-0813">Transport</keyword>
<keyword evidence="4 7" id="KW-1133">Transmembrane helix</keyword>
<dbReference type="PANTHER" id="PTHR11616:SF38">
    <property type="entry name" value="SODIUM-DEPENDENT DOPAMINE TRANSPORTER"/>
    <property type="match status" value="1"/>
</dbReference>
<dbReference type="OrthoDB" id="6581954at2759"/>
<dbReference type="GO" id="GO:0035725">
    <property type="term" value="P:sodium ion transmembrane transport"/>
    <property type="evidence" value="ECO:0007669"/>
    <property type="project" value="TreeGrafter"/>
</dbReference>
<dbReference type="SUPFAM" id="SSF161070">
    <property type="entry name" value="SNF-like"/>
    <property type="match status" value="1"/>
</dbReference>
<evidence type="ECO:0000256" key="2">
    <source>
        <dbReference type="ARBA" id="ARBA00022448"/>
    </source>
</evidence>
<keyword evidence="6" id="KW-0479">Metal-binding</keyword>
<gene>
    <name evidence="8" type="ORF">PXEA_LOCUS24805</name>
</gene>
<name>A0A3S5AXV4_9PLAT</name>
<comment type="subcellular location">
    <subcellularLocation>
        <location evidence="1">Membrane</location>
        <topology evidence="1">Multi-pass membrane protein</topology>
    </subcellularLocation>
</comment>
<feature type="transmembrane region" description="Helical" evidence="7">
    <location>
        <begin position="78"/>
        <end position="101"/>
    </location>
</feature>
<dbReference type="PANTHER" id="PTHR11616">
    <property type="entry name" value="SODIUM/CHLORIDE DEPENDENT TRANSPORTER"/>
    <property type="match status" value="1"/>
</dbReference>
<dbReference type="AlphaFoldDB" id="A0A3S5AXV4"/>